<proteinExistence type="predicted"/>
<gene>
    <name evidence="2" type="ORF">PZE19_07700</name>
</gene>
<name>A0ABT6F7V2_9BACT</name>
<dbReference type="Proteomes" id="UP001216907">
    <property type="component" value="Unassembled WGS sequence"/>
</dbReference>
<evidence type="ECO:0000256" key="1">
    <source>
        <dbReference type="SAM" id="MobiDB-lite"/>
    </source>
</evidence>
<evidence type="ECO:0000313" key="3">
    <source>
        <dbReference type="Proteomes" id="UP001216907"/>
    </source>
</evidence>
<feature type="region of interest" description="Disordered" evidence="1">
    <location>
        <begin position="1"/>
        <end position="37"/>
    </location>
</feature>
<organism evidence="2 3">
    <name type="scientific">Paludisphaera mucosa</name>
    <dbReference type="NCBI Taxonomy" id="3030827"/>
    <lineage>
        <taxon>Bacteria</taxon>
        <taxon>Pseudomonadati</taxon>
        <taxon>Planctomycetota</taxon>
        <taxon>Planctomycetia</taxon>
        <taxon>Isosphaerales</taxon>
        <taxon>Isosphaeraceae</taxon>
        <taxon>Paludisphaera</taxon>
    </lineage>
</organism>
<keyword evidence="3" id="KW-1185">Reference proteome</keyword>
<reference evidence="2 3" key="1">
    <citation type="submission" date="2023-03" db="EMBL/GenBank/DDBJ databases">
        <title>Paludisphaera mucosa sp. nov. a novel planctomycete from northern fen.</title>
        <authorList>
            <person name="Ivanova A."/>
        </authorList>
    </citation>
    <scope>NUCLEOTIDE SEQUENCE [LARGE SCALE GENOMIC DNA]</scope>
    <source>
        <strain evidence="2 3">Pla2</strain>
    </source>
</reference>
<sequence length="214" mass="23285">MAKSADQGGGGAQEGASRNVPVGVSVATTPGPGGQVTARKAGELRDMGLDVDPRKVGVPAALQHLAKAVNIAFQTDYGENYLESVYQAAIVRRGEVHIIHRDYFGFGDSWFGQFGRLLRSMGLTLEGPDPASPEGREWIRDKGPSSIRGLFSLIGRKLDLTTEYEDRVPAYVEQMFDRLEGSGIVVGWSRDDWEIWTTRIGLDIRIAPKAAEAP</sequence>
<comment type="caution">
    <text evidence="2">The sequence shown here is derived from an EMBL/GenBank/DDBJ whole genome shotgun (WGS) entry which is preliminary data.</text>
</comment>
<protein>
    <submittedName>
        <fullName evidence="2">Uncharacterized protein</fullName>
    </submittedName>
</protein>
<accession>A0ABT6F7V2</accession>
<dbReference type="RefSeq" id="WP_277859998.1">
    <property type="nucleotide sequence ID" value="NZ_JARRAG010000001.1"/>
</dbReference>
<dbReference type="EMBL" id="JARRAG010000001">
    <property type="protein sequence ID" value="MDG3003648.1"/>
    <property type="molecule type" value="Genomic_DNA"/>
</dbReference>
<evidence type="ECO:0000313" key="2">
    <source>
        <dbReference type="EMBL" id="MDG3003648.1"/>
    </source>
</evidence>